<evidence type="ECO:0000256" key="2">
    <source>
        <dbReference type="ARBA" id="ARBA00022737"/>
    </source>
</evidence>
<feature type="chain" id="PRO_5035807158" evidence="5">
    <location>
        <begin position="23"/>
        <end position="705"/>
    </location>
</feature>
<feature type="compositionally biased region" description="Polar residues" evidence="3">
    <location>
        <begin position="695"/>
        <end position="705"/>
    </location>
</feature>
<dbReference type="OrthoDB" id="552043at2759"/>
<evidence type="ECO:0000313" key="7">
    <source>
        <dbReference type="Proteomes" id="UP000708148"/>
    </source>
</evidence>
<reference evidence="6" key="1">
    <citation type="submission" date="2020-12" db="EMBL/GenBank/DDBJ databases">
        <authorList>
            <person name="Iha C."/>
        </authorList>
    </citation>
    <scope>NUCLEOTIDE SEQUENCE</scope>
</reference>
<name>A0A8S1J4Y2_9CHLO</name>
<dbReference type="GO" id="GO:0005930">
    <property type="term" value="C:axoneme"/>
    <property type="evidence" value="ECO:0007669"/>
    <property type="project" value="UniProtKB-SubCell"/>
</dbReference>
<dbReference type="EMBL" id="CAJHUC010000850">
    <property type="protein sequence ID" value="CAD7698557.1"/>
    <property type="molecule type" value="Genomic_DNA"/>
</dbReference>
<dbReference type="PANTHER" id="PTHR48010">
    <property type="entry name" value="OS05G0588300 PROTEIN"/>
    <property type="match status" value="1"/>
</dbReference>
<keyword evidence="4" id="KW-1133">Transmembrane helix</keyword>
<proteinExistence type="predicted"/>
<comment type="caution">
    <text evidence="6">The sequence shown here is derived from an EMBL/GenBank/DDBJ whole genome shotgun (WGS) entry which is preliminary data.</text>
</comment>
<dbReference type="Proteomes" id="UP000708148">
    <property type="component" value="Unassembled WGS sequence"/>
</dbReference>
<evidence type="ECO:0000256" key="4">
    <source>
        <dbReference type="SAM" id="Phobius"/>
    </source>
</evidence>
<protein>
    <submittedName>
        <fullName evidence="6">Uncharacterized protein</fullName>
    </submittedName>
</protein>
<dbReference type="InterPro" id="IPR001611">
    <property type="entry name" value="Leu-rich_rpt"/>
</dbReference>
<keyword evidence="7" id="KW-1185">Reference proteome</keyword>
<evidence type="ECO:0000256" key="1">
    <source>
        <dbReference type="ARBA" id="ARBA00004430"/>
    </source>
</evidence>
<feature type="region of interest" description="Disordered" evidence="3">
    <location>
        <begin position="654"/>
        <end position="705"/>
    </location>
</feature>
<dbReference type="Pfam" id="PF00560">
    <property type="entry name" value="LRR_1"/>
    <property type="match status" value="1"/>
</dbReference>
<keyword evidence="5" id="KW-0732">Signal</keyword>
<dbReference type="PANTHER" id="PTHR48010:SF58">
    <property type="entry name" value="RECEPTOR PROTEIN KINASE-LIKE PROTEIN ZAR1"/>
    <property type="match status" value="1"/>
</dbReference>
<comment type="subcellular location">
    <subcellularLocation>
        <location evidence="1">Cytoplasm</location>
        <location evidence="1">Cytoskeleton</location>
        <location evidence="1">Cilium axoneme</location>
    </subcellularLocation>
</comment>
<sequence>MQRRSPALGLVLLALGVLGIAGAPTEIVDGSREGASLDFGQRKVYTFVVPRRSGGYPTVEVVLSQVSKNGQADVFCRTGDAGKGGKNAPGPGNFMWRTNFTTGGDTIELKPEAVGDHAETMEVEDPVYVCAVVAVGDPDFRTEFELELALEYATPSLAEEERAIMREVYQACCRQGGDCEKWPRLQSHFPTVAFADDDGDQGEGVELDGVVLDFCHVRGCECNTEGRLRVLDLDFYGLKCPFPSQFGLLDGLAELHLSSNILGGDIQEALASLSGLRRLQNLTLRKNSMQGRLDGGEHFEQEANAFCRMASRLQQLDLEENVIEGSLPACTFSGTLGHFTISSNLLTGTLPPVADTDLSMEVLSAGNNQLTGPIPESFGNLSKLQHIDLSNNVLTGEVPPSLVALPDLVFLLLASNELSGKIPDNVADSDSLQVIRLNDNQFNVMPDRWLHSQGSKQLSILDISHNQLAGTFPLGLSRSPNLSTLSLQDNNLYGALPPVEGLFPKAVRLEFHQNHFEGPIPEEWSSLGMFEGALDQDALPLIPILDLSDNMLTGDFPEFLDPRSADFPSRLRVYLGGNELSCGDRFDDEVGLGEFNTKIFGVKCAEPVTLGGAHANSKMAKIASTCAAIGLPVMAAATIFFMFFVKGTRQPAPAMQDGGDMQNPGECEYGKEWGSPPVPGKLSGRSTIRTEHYSSARSSQPTYMG</sequence>
<gene>
    <name evidence="6" type="ORF">OSTQU699_LOCUS3918</name>
</gene>
<keyword evidence="4" id="KW-0812">Transmembrane</keyword>
<feature type="signal peptide" evidence="5">
    <location>
        <begin position="1"/>
        <end position="22"/>
    </location>
</feature>
<keyword evidence="2" id="KW-0677">Repeat</keyword>
<dbReference type="InterPro" id="IPR050994">
    <property type="entry name" value="At_inactive_RLKs"/>
</dbReference>
<dbReference type="FunFam" id="3.80.10.10:FF:000383">
    <property type="entry name" value="Leucine-rich repeat receptor protein kinase EMS1"/>
    <property type="match status" value="1"/>
</dbReference>
<dbReference type="SUPFAM" id="SSF52058">
    <property type="entry name" value="L domain-like"/>
    <property type="match status" value="1"/>
</dbReference>
<dbReference type="AlphaFoldDB" id="A0A8S1J4Y2"/>
<evidence type="ECO:0000256" key="5">
    <source>
        <dbReference type="SAM" id="SignalP"/>
    </source>
</evidence>
<dbReference type="Pfam" id="PF13855">
    <property type="entry name" value="LRR_8"/>
    <property type="match status" value="1"/>
</dbReference>
<evidence type="ECO:0000313" key="6">
    <source>
        <dbReference type="EMBL" id="CAD7698557.1"/>
    </source>
</evidence>
<dbReference type="Gene3D" id="3.80.10.10">
    <property type="entry name" value="Ribonuclease Inhibitor"/>
    <property type="match status" value="1"/>
</dbReference>
<dbReference type="InterPro" id="IPR032675">
    <property type="entry name" value="LRR_dom_sf"/>
</dbReference>
<evidence type="ECO:0000256" key="3">
    <source>
        <dbReference type="SAM" id="MobiDB-lite"/>
    </source>
</evidence>
<feature type="transmembrane region" description="Helical" evidence="4">
    <location>
        <begin position="622"/>
        <end position="645"/>
    </location>
</feature>
<keyword evidence="4" id="KW-0472">Membrane</keyword>
<organism evidence="6 7">
    <name type="scientific">Ostreobium quekettii</name>
    <dbReference type="NCBI Taxonomy" id="121088"/>
    <lineage>
        <taxon>Eukaryota</taxon>
        <taxon>Viridiplantae</taxon>
        <taxon>Chlorophyta</taxon>
        <taxon>core chlorophytes</taxon>
        <taxon>Ulvophyceae</taxon>
        <taxon>TCBD clade</taxon>
        <taxon>Bryopsidales</taxon>
        <taxon>Ostreobineae</taxon>
        <taxon>Ostreobiaceae</taxon>
        <taxon>Ostreobium</taxon>
    </lineage>
</organism>
<accession>A0A8S1J4Y2</accession>